<evidence type="ECO:0000313" key="2">
    <source>
        <dbReference type="EMBL" id="CAI2798327.1"/>
    </source>
</evidence>
<feature type="transmembrane region" description="Helical" evidence="1">
    <location>
        <begin position="12"/>
        <end position="31"/>
    </location>
</feature>
<sequence>MRSDSCAGSGSVKFFALGTLIPLCGFSYLGNSGGNEVALFANILFFSSATALYFFPSICAIGHPREVRISIFKLNLLAGWTGIGWFLAFYRALVLPAADE</sequence>
<dbReference type="KEGG" id="pfs:PFLU_4128B"/>
<keyword evidence="1" id="KW-0812">Transmembrane</keyword>
<dbReference type="EMBL" id="OV986001">
    <property type="protein sequence ID" value="CAI2798327.1"/>
    <property type="molecule type" value="Genomic_DNA"/>
</dbReference>
<organism evidence="3">
    <name type="scientific">Pseudomonas fluorescens (strain SBW25)</name>
    <dbReference type="NCBI Taxonomy" id="216595"/>
    <lineage>
        <taxon>Bacteria</taxon>
        <taxon>Pseudomonadati</taxon>
        <taxon>Pseudomonadota</taxon>
        <taxon>Gammaproteobacteria</taxon>
        <taxon>Pseudomonadales</taxon>
        <taxon>Pseudomonadaceae</taxon>
        <taxon>Pseudomonas</taxon>
    </lineage>
</organism>
<reference evidence="3" key="1">
    <citation type="journal article" date="2009" name="Genome Biol.">
        <title>Genomic and genetic analyses of diversity and plant interactions of Pseudomonas fluorescens.</title>
        <authorList>
            <person name="Silby M.W."/>
            <person name="Cerdeno-Tarraga A.M."/>
            <person name="Vernikos G.S."/>
            <person name="Giddens S.R."/>
            <person name="Jackson R.W."/>
            <person name="Preston G.M."/>
            <person name="Zhang X.X."/>
            <person name="Moon C.D."/>
            <person name="Gehrig S.M."/>
            <person name="Godfrey S.A."/>
            <person name="Knight C.G."/>
            <person name="Malone J.G."/>
            <person name="Robinson Z."/>
            <person name="Spiers A.J."/>
            <person name="Harris S."/>
            <person name="Challis G.L."/>
            <person name="Yaxley A.M."/>
            <person name="Harris D."/>
            <person name="Seeger K."/>
            <person name="Murphy L."/>
            <person name="Rutter S."/>
            <person name="Squares R."/>
            <person name="Quail M.A."/>
            <person name="Saunders E."/>
            <person name="Mavromatis K."/>
            <person name="Brettin T.S."/>
            <person name="Bentley S.D."/>
            <person name="Hothersall J."/>
            <person name="Stephens E."/>
            <person name="Thomas C.M."/>
            <person name="Parkhill J."/>
            <person name="Levy S.B."/>
            <person name="Rainey P.B."/>
            <person name="Thomson N.R."/>
        </authorList>
    </citation>
    <scope>NUCLEOTIDE SEQUENCE [LARGE SCALE GENOMIC DNA]</scope>
    <source>
        <strain evidence="3">SBW25</strain>
    </source>
</reference>
<evidence type="ECO:0008006" key="4">
    <source>
        <dbReference type="Google" id="ProtNLM"/>
    </source>
</evidence>
<dbReference type="AlphaFoldDB" id="C3JZM1"/>
<feature type="transmembrane region" description="Helical" evidence="1">
    <location>
        <begin position="37"/>
        <end position="62"/>
    </location>
</feature>
<feature type="transmembrane region" description="Helical" evidence="1">
    <location>
        <begin position="74"/>
        <end position="93"/>
    </location>
</feature>
<evidence type="ECO:0000313" key="3">
    <source>
        <dbReference type="EMBL" id="CAY50617.1"/>
    </source>
</evidence>
<dbReference type="InterPro" id="IPR016410">
    <property type="entry name" value="Phage_imm"/>
</dbReference>
<gene>
    <name evidence="3" type="ordered locus">PFLU_4128B</name>
</gene>
<accession>C3JZM1</accession>
<keyword evidence="1" id="KW-1133">Transmembrane helix</keyword>
<evidence type="ECO:0000256" key="1">
    <source>
        <dbReference type="SAM" id="Phobius"/>
    </source>
</evidence>
<dbReference type="Pfam" id="PF14373">
    <property type="entry name" value="Imm_superinfect"/>
    <property type="match status" value="1"/>
</dbReference>
<reference evidence="2" key="2">
    <citation type="submission" date="2023-10" db="EMBL/GenBank/DDBJ databases">
        <authorList>
            <person name="Fortmann-Grote C."/>
        </authorList>
    </citation>
    <scope>NUCLEOTIDE SEQUENCE</scope>
    <source>
        <strain evidence="2">SBW25</strain>
    </source>
</reference>
<name>C3JZM1_PSEFS</name>
<dbReference type="EMBL" id="AM181176">
    <property type="protein sequence ID" value="CAY50617.1"/>
    <property type="molecule type" value="Genomic_DNA"/>
</dbReference>
<dbReference type="HOGENOM" id="CLU_2303549_0_0_6"/>
<dbReference type="Proteomes" id="UP001152918">
    <property type="component" value="Chromosome"/>
</dbReference>
<keyword evidence="1" id="KW-0472">Membrane</keyword>
<protein>
    <recommendedName>
        <fullName evidence="4">Superinfection immunity protein</fullName>
    </recommendedName>
</protein>
<proteinExistence type="predicted"/>